<organism evidence="8 9">
    <name type="scientific">Rangifer tarandus platyrhynchus</name>
    <name type="common">Svalbard reindeer</name>
    <dbReference type="NCBI Taxonomy" id="3082113"/>
    <lineage>
        <taxon>Eukaryota</taxon>
        <taxon>Metazoa</taxon>
        <taxon>Chordata</taxon>
        <taxon>Craniata</taxon>
        <taxon>Vertebrata</taxon>
        <taxon>Euteleostomi</taxon>
        <taxon>Mammalia</taxon>
        <taxon>Eutheria</taxon>
        <taxon>Laurasiatheria</taxon>
        <taxon>Artiodactyla</taxon>
        <taxon>Ruminantia</taxon>
        <taxon>Pecora</taxon>
        <taxon>Cervidae</taxon>
        <taxon>Odocoileinae</taxon>
        <taxon>Rangifer</taxon>
    </lineage>
</organism>
<evidence type="ECO:0000256" key="6">
    <source>
        <dbReference type="SAM" id="MobiDB-lite"/>
    </source>
</evidence>
<protein>
    <recommendedName>
        <fullName evidence="10">Single-pass membrane protein with coiled-coil domains 2</fullName>
    </recommendedName>
</protein>
<evidence type="ECO:0000256" key="1">
    <source>
        <dbReference type="ARBA" id="ARBA00004167"/>
    </source>
</evidence>
<feature type="region of interest" description="Disordered" evidence="6">
    <location>
        <begin position="90"/>
        <end position="118"/>
    </location>
</feature>
<feature type="transmembrane region" description="Helical" evidence="7">
    <location>
        <begin position="290"/>
        <end position="315"/>
    </location>
</feature>
<sequence length="349" mass="40488">MALMKLSDEMPLQMKPVGKEQELTEKNNGFLQNIDVAEGTTQNLLREFTRMDHNLDRTDDEDIFSENCQTDFLQDLETKKWDKLELKAGHGQDLQSKQDEQERDHIQHEDPQASTSLQFSEENILEESQENMFFQLNHWNTQMGLQVKELGADHIGWMEKIKNIIQNISLTENTVKSLLSEVISLEGQIEKLGSHQDLDSDQGVNMEEKIMEIKKQIGEMDNNFVKNFCKDMALLDTKLGMYQTQGNPDSQSPEEMGMYEREPLLLQASSPSLEESSPPHITTWKRALRIFIMFYVLTLTGLSCYILFFDATFIFEKVLPTILGRRRMWELREILTPFLNLEVEDLLPS</sequence>
<evidence type="ECO:0000256" key="4">
    <source>
        <dbReference type="ARBA" id="ARBA00023054"/>
    </source>
</evidence>
<evidence type="ECO:0000256" key="2">
    <source>
        <dbReference type="ARBA" id="ARBA00022692"/>
    </source>
</evidence>
<gene>
    <name evidence="8" type="ORF">MRATA1EN1_LOCUS15335</name>
</gene>
<reference evidence="8" key="1">
    <citation type="submission" date="2023-04" db="EMBL/GenBank/DDBJ databases">
        <authorList>
            <consortium name="ELIXIR-Norway"/>
        </authorList>
    </citation>
    <scope>NUCLEOTIDE SEQUENCE [LARGE SCALE GENOMIC DNA]</scope>
</reference>
<accession>A0ABN8YXP3</accession>
<keyword evidence="4" id="KW-0175">Coiled coil</keyword>
<evidence type="ECO:0008006" key="10">
    <source>
        <dbReference type="Google" id="ProtNLM"/>
    </source>
</evidence>
<keyword evidence="2 7" id="KW-0812">Transmembrane</keyword>
<dbReference type="Proteomes" id="UP001176941">
    <property type="component" value="Chromosome 25"/>
</dbReference>
<dbReference type="Pfam" id="PF14992">
    <property type="entry name" value="TMCO5"/>
    <property type="match status" value="1"/>
</dbReference>
<feature type="compositionally biased region" description="Basic and acidic residues" evidence="6">
    <location>
        <begin position="90"/>
        <end position="111"/>
    </location>
</feature>
<dbReference type="InterPro" id="IPR026617">
    <property type="entry name" value="SMCO2/5"/>
</dbReference>
<dbReference type="PANTHER" id="PTHR22422:SF5">
    <property type="entry name" value="SINGLE-PASS MEMBRANE AND COILED-COIL DOMAIN-CONTAINING PROTEIN 2"/>
    <property type="match status" value="1"/>
</dbReference>
<evidence type="ECO:0000256" key="5">
    <source>
        <dbReference type="ARBA" id="ARBA00023136"/>
    </source>
</evidence>
<keyword evidence="9" id="KW-1185">Reference proteome</keyword>
<evidence type="ECO:0000313" key="8">
    <source>
        <dbReference type="EMBL" id="CAI9166373.1"/>
    </source>
</evidence>
<name>A0ABN8YXP3_RANTA</name>
<evidence type="ECO:0000256" key="3">
    <source>
        <dbReference type="ARBA" id="ARBA00022989"/>
    </source>
</evidence>
<keyword evidence="5 7" id="KW-0472">Membrane</keyword>
<dbReference type="EMBL" id="OX459961">
    <property type="protein sequence ID" value="CAI9166373.1"/>
    <property type="molecule type" value="Genomic_DNA"/>
</dbReference>
<comment type="subcellular location">
    <subcellularLocation>
        <location evidence="1">Membrane</location>
        <topology evidence="1">Single-pass membrane protein</topology>
    </subcellularLocation>
</comment>
<evidence type="ECO:0000256" key="7">
    <source>
        <dbReference type="SAM" id="Phobius"/>
    </source>
</evidence>
<proteinExistence type="predicted"/>
<dbReference type="PANTHER" id="PTHR22422">
    <property type="entry name" value="TRANSMEMBRANE AND COILED-COIL DOMAIN-CONTAINING PROTEIN 5B-RELATED"/>
    <property type="match status" value="1"/>
</dbReference>
<evidence type="ECO:0000313" key="9">
    <source>
        <dbReference type="Proteomes" id="UP001176941"/>
    </source>
</evidence>
<keyword evidence="3 7" id="KW-1133">Transmembrane helix</keyword>